<organism evidence="3 4">
    <name type="scientific">Candidatus Scatomorpha intestinavium</name>
    <dbReference type="NCBI Taxonomy" id="2840922"/>
    <lineage>
        <taxon>Bacteria</taxon>
        <taxon>Bacillati</taxon>
        <taxon>Bacillota</taxon>
        <taxon>Clostridia</taxon>
        <taxon>Eubacteriales</taxon>
        <taxon>Candidatus Scatomorpha</taxon>
    </lineage>
</organism>
<gene>
    <name evidence="3" type="ORF">IAB77_07840</name>
</gene>
<sequence>MNIAKIMIPKVLTAFLHEESSVRRGMELMRRQGYTAIPVLDAGGKYVGTVNEGDFLRLLVSVGSTDPKDYELKQIKDIVRHDFCPPLGIDADEADVITAIMSQNFVPIVDVRGILCGILTRRAVIAYLAEKAGVETEPEEKSVSF</sequence>
<evidence type="ECO:0000259" key="2">
    <source>
        <dbReference type="PROSITE" id="PS51371"/>
    </source>
</evidence>
<proteinExistence type="predicted"/>
<dbReference type="EMBL" id="DVGA01000081">
    <property type="protein sequence ID" value="HIQ79154.1"/>
    <property type="molecule type" value="Genomic_DNA"/>
</dbReference>
<protein>
    <submittedName>
        <fullName evidence="3">CBS domain-containing protein</fullName>
    </submittedName>
</protein>
<evidence type="ECO:0000256" key="1">
    <source>
        <dbReference type="PROSITE-ProRule" id="PRU00703"/>
    </source>
</evidence>
<dbReference type="Pfam" id="PF00571">
    <property type="entry name" value="CBS"/>
    <property type="match status" value="2"/>
</dbReference>
<reference evidence="3" key="2">
    <citation type="journal article" date="2021" name="PeerJ">
        <title>Extensive microbial diversity within the chicken gut microbiome revealed by metagenomics and culture.</title>
        <authorList>
            <person name="Gilroy R."/>
            <person name="Ravi A."/>
            <person name="Getino M."/>
            <person name="Pursley I."/>
            <person name="Horton D.L."/>
            <person name="Alikhan N.F."/>
            <person name="Baker D."/>
            <person name="Gharbi K."/>
            <person name="Hall N."/>
            <person name="Watson M."/>
            <person name="Adriaenssens E.M."/>
            <person name="Foster-Nyarko E."/>
            <person name="Jarju S."/>
            <person name="Secka A."/>
            <person name="Antonio M."/>
            <person name="Oren A."/>
            <person name="Chaudhuri R.R."/>
            <person name="La Ragione R."/>
            <person name="Hildebrand F."/>
            <person name="Pallen M.J."/>
        </authorList>
    </citation>
    <scope>NUCLEOTIDE SEQUENCE</scope>
    <source>
        <strain evidence="3">ChiBcolR7-354</strain>
    </source>
</reference>
<dbReference type="PROSITE" id="PS51371">
    <property type="entry name" value="CBS"/>
    <property type="match status" value="1"/>
</dbReference>
<evidence type="ECO:0000313" key="4">
    <source>
        <dbReference type="Proteomes" id="UP000824262"/>
    </source>
</evidence>
<feature type="domain" description="CBS" evidence="2">
    <location>
        <begin position="7"/>
        <end position="67"/>
    </location>
</feature>
<dbReference type="Proteomes" id="UP000824262">
    <property type="component" value="Unassembled WGS sequence"/>
</dbReference>
<evidence type="ECO:0000313" key="3">
    <source>
        <dbReference type="EMBL" id="HIQ79154.1"/>
    </source>
</evidence>
<accession>A0A9D0ZH07</accession>
<dbReference type="SMART" id="SM00116">
    <property type="entry name" value="CBS"/>
    <property type="match status" value="2"/>
</dbReference>
<dbReference type="InterPro" id="IPR046342">
    <property type="entry name" value="CBS_dom_sf"/>
</dbReference>
<comment type="caution">
    <text evidence="3">The sequence shown here is derived from an EMBL/GenBank/DDBJ whole genome shotgun (WGS) entry which is preliminary data.</text>
</comment>
<dbReference type="Gene3D" id="3.10.580.10">
    <property type="entry name" value="CBS-domain"/>
    <property type="match status" value="1"/>
</dbReference>
<dbReference type="InterPro" id="IPR000644">
    <property type="entry name" value="CBS_dom"/>
</dbReference>
<reference evidence="3" key="1">
    <citation type="submission" date="2020-10" db="EMBL/GenBank/DDBJ databases">
        <authorList>
            <person name="Gilroy R."/>
        </authorList>
    </citation>
    <scope>NUCLEOTIDE SEQUENCE</scope>
    <source>
        <strain evidence="3">ChiBcolR7-354</strain>
    </source>
</reference>
<keyword evidence="1" id="KW-0129">CBS domain</keyword>
<dbReference type="AlphaFoldDB" id="A0A9D0ZH07"/>
<name>A0A9D0ZH07_9FIRM</name>
<dbReference type="SUPFAM" id="SSF54631">
    <property type="entry name" value="CBS-domain pair"/>
    <property type="match status" value="1"/>
</dbReference>